<dbReference type="VEuPathDB" id="VectorBase:ISCI015055"/>
<dbReference type="InterPro" id="IPR002401">
    <property type="entry name" value="Cyt_P450_E_grp-I"/>
</dbReference>
<evidence type="ECO:0000256" key="4">
    <source>
        <dbReference type="ARBA" id="ARBA00023033"/>
    </source>
</evidence>
<dbReference type="PANTHER" id="PTHR24300:SF375">
    <property type="entry name" value="CYTOCHROME P450 FAMILY"/>
    <property type="match status" value="1"/>
</dbReference>
<dbReference type="GO" id="GO:0005737">
    <property type="term" value="C:cytoplasm"/>
    <property type="evidence" value="ECO:0000318"/>
    <property type="project" value="GO_Central"/>
</dbReference>
<dbReference type="EMBL" id="ABJB010625681">
    <property type="status" value="NOT_ANNOTATED_CDS"/>
    <property type="molecule type" value="Genomic_DNA"/>
</dbReference>
<keyword evidence="4" id="KW-0560">Oxidoreductase</keyword>
<dbReference type="SUPFAM" id="SSF48264">
    <property type="entry name" value="Cytochrome P450"/>
    <property type="match status" value="1"/>
</dbReference>
<dbReference type="FunFam" id="1.10.630.10:FF:000252">
    <property type="entry name" value="Cytochrome P450, putative"/>
    <property type="match status" value="1"/>
</dbReference>
<dbReference type="InParanoid" id="A0A1S4L0U5"/>
<keyword evidence="6" id="KW-1185">Reference proteome</keyword>
<dbReference type="VEuPathDB" id="VectorBase:ISCW006806"/>
<dbReference type="InterPro" id="IPR036396">
    <property type="entry name" value="Cyt_P450_sf"/>
</dbReference>
<dbReference type="Pfam" id="PF00067">
    <property type="entry name" value="p450"/>
    <property type="match status" value="1"/>
</dbReference>
<dbReference type="PRINTS" id="PR00463">
    <property type="entry name" value="EP450I"/>
</dbReference>
<dbReference type="AlphaFoldDB" id="A0A1S4L0U5"/>
<dbReference type="GO" id="GO:0006805">
    <property type="term" value="P:xenobiotic metabolic process"/>
    <property type="evidence" value="ECO:0000318"/>
    <property type="project" value="GO_Central"/>
</dbReference>
<dbReference type="EMBL" id="ABJB010155068">
    <property type="status" value="NOT_ANNOTATED_CDS"/>
    <property type="molecule type" value="Genomic_DNA"/>
</dbReference>
<dbReference type="EnsemblMetazoa" id="ISCW006806-RA">
    <property type="protein sequence ID" value="ISCW006806-PA"/>
    <property type="gene ID" value="ISCW006806"/>
</dbReference>
<evidence type="ECO:0000256" key="1">
    <source>
        <dbReference type="ARBA" id="ARBA00010617"/>
    </source>
</evidence>
<dbReference type="GO" id="GO:0016712">
    <property type="term" value="F:oxidoreductase activity, acting on paired donors, with incorporation or reduction of molecular oxygen, reduced flavin or flavoprotein as one donor, and incorporation of one atom of oxygen"/>
    <property type="evidence" value="ECO:0000318"/>
    <property type="project" value="GO_Central"/>
</dbReference>
<dbReference type="OrthoDB" id="1055148at2759"/>
<proteinExistence type="inferred from homology"/>
<evidence type="ECO:0000313" key="6">
    <source>
        <dbReference type="Proteomes" id="UP000001555"/>
    </source>
</evidence>
<dbReference type="GO" id="GO:0006082">
    <property type="term" value="P:organic acid metabolic process"/>
    <property type="evidence" value="ECO:0000318"/>
    <property type="project" value="GO_Central"/>
</dbReference>
<keyword evidence="4" id="KW-0503">Monooxygenase</keyword>
<dbReference type="GO" id="GO:0005506">
    <property type="term" value="F:iron ion binding"/>
    <property type="evidence" value="ECO:0007669"/>
    <property type="project" value="InterPro"/>
</dbReference>
<evidence type="ECO:0000256" key="3">
    <source>
        <dbReference type="ARBA" id="ARBA00023004"/>
    </source>
</evidence>
<comment type="similarity">
    <text evidence="1">Belongs to the cytochrome P450 family.</text>
</comment>
<dbReference type="Proteomes" id="UP000001555">
    <property type="component" value="Unassembled WGS sequence"/>
</dbReference>
<keyword evidence="3" id="KW-0408">Iron</keyword>
<dbReference type="GO" id="GO:0020037">
    <property type="term" value="F:heme binding"/>
    <property type="evidence" value="ECO:0000318"/>
    <property type="project" value="GO_Central"/>
</dbReference>
<dbReference type="EMBL" id="ABJB010914453">
    <property type="status" value="NOT_ANNOTATED_CDS"/>
    <property type="molecule type" value="Genomic_DNA"/>
</dbReference>
<reference evidence="6" key="1">
    <citation type="submission" date="2008-03" db="EMBL/GenBank/DDBJ databases">
        <title>Annotation of Ixodes scapularis.</title>
        <authorList>
            <consortium name="Ixodes scapularis Genome Project Consortium"/>
            <person name="Caler E."/>
            <person name="Hannick L.I."/>
            <person name="Bidwell S."/>
            <person name="Joardar V."/>
            <person name="Thiagarajan M."/>
            <person name="Amedeo P."/>
            <person name="Galinsky K.J."/>
            <person name="Schobel S."/>
            <person name="Inman J."/>
            <person name="Hostetler J."/>
            <person name="Miller J."/>
            <person name="Hammond M."/>
            <person name="Megy K."/>
            <person name="Lawson D."/>
            <person name="Kodira C."/>
            <person name="Sutton G."/>
            <person name="Meyer J."/>
            <person name="Hill C.A."/>
            <person name="Birren B."/>
            <person name="Nene V."/>
            <person name="Collins F."/>
            <person name="Alarcon-Chaidez F."/>
            <person name="Wikel S."/>
            <person name="Strausberg R."/>
        </authorList>
    </citation>
    <scope>NUCLEOTIDE SEQUENCE [LARGE SCALE GENOMIC DNA]</scope>
    <source>
        <strain evidence="6">Wikel</strain>
    </source>
</reference>
<evidence type="ECO:0000256" key="2">
    <source>
        <dbReference type="ARBA" id="ARBA00022723"/>
    </source>
</evidence>
<keyword evidence="2" id="KW-0479">Metal-binding</keyword>
<dbReference type="Gene3D" id="1.10.630.10">
    <property type="entry name" value="Cytochrome P450"/>
    <property type="match status" value="1"/>
</dbReference>
<dbReference type="PANTHER" id="PTHR24300">
    <property type="entry name" value="CYTOCHROME P450 508A4-RELATED"/>
    <property type="match status" value="1"/>
</dbReference>
<dbReference type="VEuPathDB" id="VectorBase:ISCP_018608"/>
<dbReference type="InterPro" id="IPR050182">
    <property type="entry name" value="Cytochrome_P450_fam2"/>
</dbReference>
<accession>A0A1S4L0U5</accession>
<organism evidence="5 6">
    <name type="scientific">Ixodes scapularis</name>
    <name type="common">Black-legged tick</name>
    <name type="synonym">Deer tick</name>
    <dbReference type="NCBI Taxonomy" id="6945"/>
    <lineage>
        <taxon>Eukaryota</taxon>
        <taxon>Metazoa</taxon>
        <taxon>Ecdysozoa</taxon>
        <taxon>Arthropoda</taxon>
        <taxon>Chelicerata</taxon>
        <taxon>Arachnida</taxon>
        <taxon>Acari</taxon>
        <taxon>Parasitiformes</taxon>
        <taxon>Ixodida</taxon>
        <taxon>Ixodoidea</taxon>
        <taxon>Ixodidae</taxon>
        <taxon>Ixodinae</taxon>
        <taxon>Ixodes</taxon>
    </lineage>
</organism>
<name>A0A1S4L0U5_IXOSC</name>
<sequence length="302" mass="34738">VKYGMVNVVVLNDYASVKKWLSHSAFQSRLRNVFCRNTGVLGIATLNGEAWRENRRVCLNILRDNGWKLANMEEQIQEELQYLCSKLTKHNGIPVHINQHLKASIEKCIMKMLIGEYYRIGDPRRRLLDKCMSQVGRGLSSCSLVVWAPSWLYTIAGYLPFSSVHMLRSGYRGVVEFVSEKIREHQEVLDEHTILDFTDAYLKETCEYRKDSNPHISVKYAAGHVVGLMGAGVDPVSNSIVWHLLNCADKPSLQNRIRQEVDGVIGQRRAPTWQDRYSMPFTMACIWETHRWRTMSPIGIPR</sequence>
<dbReference type="InterPro" id="IPR001128">
    <property type="entry name" value="Cyt_P450"/>
</dbReference>
<evidence type="ECO:0000313" key="5">
    <source>
        <dbReference type="EnsemblMetazoa" id="ISCW006806-PA"/>
    </source>
</evidence>
<protein>
    <submittedName>
        <fullName evidence="5">Uncharacterized protein</fullName>
    </submittedName>
</protein>
<reference evidence="5" key="2">
    <citation type="submission" date="2020-05" db="UniProtKB">
        <authorList>
            <consortium name="EnsemblMetazoa"/>
        </authorList>
    </citation>
    <scope>IDENTIFICATION</scope>
    <source>
        <strain evidence="5">wikel</strain>
    </source>
</reference>